<keyword evidence="3" id="KW-1185">Reference proteome</keyword>
<evidence type="ECO:0000313" key="3">
    <source>
        <dbReference type="Proteomes" id="UP001238603"/>
    </source>
</evidence>
<protein>
    <submittedName>
        <fullName evidence="2">Uncharacterized protein</fullName>
    </submittedName>
</protein>
<dbReference type="EMBL" id="JASVDS010000001">
    <property type="protein sequence ID" value="MDL5030699.1"/>
    <property type="molecule type" value="Genomic_DNA"/>
</dbReference>
<feature type="region of interest" description="Disordered" evidence="1">
    <location>
        <begin position="1"/>
        <end position="52"/>
    </location>
</feature>
<feature type="compositionally biased region" description="Low complexity" evidence="1">
    <location>
        <begin position="21"/>
        <end position="36"/>
    </location>
</feature>
<accession>A0ABT7LE17</accession>
<proteinExistence type="predicted"/>
<reference evidence="2 3" key="1">
    <citation type="submission" date="2023-06" db="EMBL/GenBank/DDBJ databases">
        <title>Pelomonas sp. APW6 16S ribosomal RNA gene genome sequencing and assembly.</title>
        <authorList>
            <person name="Woo H."/>
        </authorList>
    </citation>
    <scope>NUCLEOTIDE SEQUENCE [LARGE SCALE GENOMIC DNA]</scope>
    <source>
        <strain evidence="2 3">APW6</strain>
    </source>
</reference>
<gene>
    <name evidence="2" type="ORF">QRD43_02175</name>
</gene>
<dbReference type="Proteomes" id="UP001238603">
    <property type="component" value="Unassembled WGS sequence"/>
</dbReference>
<sequence length="98" mass="10232">MQIVPHTPAVAGRHPLSSKRPSPNIPDSAPDSASDPAPEPLADDPPDATPACGWFGSSLELRQGLEVVELRESGPRRHPIVGRAAVGPRWPPGAPALP</sequence>
<comment type="caution">
    <text evidence="2">The sequence shown here is derived from an EMBL/GenBank/DDBJ whole genome shotgun (WGS) entry which is preliminary data.</text>
</comment>
<dbReference type="RefSeq" id="WP_285980830.1">
    <property type="nucleotide sequence ID" value="NZ_JASVDS010000001.1"/>
</dbReference>
<organism evidence="2 3">
    <name type="scientific">Roseateles subflavus</name>
    <dbReference type="NCBI Taxonomy" id="3053353"/>
    <lineage>
        <taxon>Bacteria</taxon>
        <taxon>Pseudomonadati</taxon>
        <taxon>Pseudomonadota</taxon>
        <taxon>Betaproteobacteria</taxon>
        <taxon>Burkholderiales</taxon>
        <taxon>Sphaerotilaceae</taxon>
        <taxon>Roseateles</taxon>
    </lineage>
</organism>
<evidence type="ECO:0000256" key="1">
    <source>
        <dbReference type="SAM" id="MobiDB-lite"/>
    </source>
</evidence>
<name>A0ABT7LE17_9BURK</name>
<evidence type="ECO:0000313" key="2">
    <source>
        <dbReference type="EMBL" id="MDL5030699.1"/>
    </source>
</evidence>